<dbReference type="VEuPathDB" id="ToxoDB:CSUI_004754"/>
<feature type="non-terminal residue" evidence="7">
    <location>
        <position position="840"/>
    </location>
</feature>
<feature type="transmembrane region" description="Helical" evidence="6">
    <location>
        <begin position="737"/>
        <end position="761"/>
    </location>
</feature>
<name>A0A2C6KLP3_9APIC</name>
<evidence type="ECO:0000256" key="5">
    <source>
        <dbReference type="SAM" id="MobiDB-lite"/>
    </source>
</evidence>
<dbReference type="GeneID" id="94428149"/>
<evidence type="ECO:0000313" key="7">
    <source>
        <dbReference type="EMBL" id="PHJ21400.1"/>
    </source>
</evidence>
<protein>
    <submittedName>
        <fullName evidence="7">Transmembrane protein</fullName>
    </submittedName>
</protein>
<feature type="compositionally biased region" description="Basic and acidic residues" evidence="5">
    <location>
        <begin position="510"/>
        <end position="526"/>
    </location>
</feature>
<dbReference type="AlphaFoldDB" id="A0A2C6KLP3"/>
<feature type="transmembrane region" description="Helical" evidence="6">
    <location>
        <begin position="698"/>
        <end position="725"/>
    </location>
</feature>
<feature type="compositionally biased region" description="Low complexity" evidence="5">
    <location>
        <begin position="492"/>
        <end position="506"/>
    </location>
</feature>
<evidence type="ECO:0000256" key="2">
    <source>
        <dbReference type="ARBA" id="ARBA00022692"/>
    </source>
</evidence>
<feature type="compositionally biased region" description="Basic and acidic residues" evidence="5">
    <location>
        <begin position="62"/>
        <end position="95"/>
    </location>
</feature>
<evidence type="ECO:0000256" key="3">
    <source>
        <dbReference type="ARBA" id="ARBA00022989"/>
    </source>
</evidence>
<feature type="compositionally biased region" description="Basic and acidic residues" evidence="5">
    <location>
        <begin position="374"/>
        <end position="392"/>
    </location>
</feature>
<comment type="subcellular location">
    <subcellularLocation>
        <location evidence="1">Membrane</location>
        <topology evidence="1">Multi-pass membrane protein</topology>
    </subcellularLocation>
</comment>
<dbReference type="InterPro" id="IPR007941">
    <property type="entry name" value="DUF726"/>
</dbReference>
<dbReference type="OrthoDB" id="277931at2759"/>
<feature type="compositionally biased region" description="Basic and acidic residues" evidence="5">
    <location>
        <begin position="405"/>
        <end position="428"/>
    </location>
</feature>
<dbReference type="GO" id="GO:0016020">
    <property type="term" value="C:membrane"/>
    <property type="evidence" value="ECO:0007669"/>
    <property type="project" value="UniProtKB-SubCell"/>
</dbReference>
<feature type="compositionally biased region" description="Low complexity" evidence="5">
    <location>
        <begin position="199"/>
        <end position="208"/>
    </location>
</feature>
<evidence type="ECO:0000256" key="6">
    <source>
        <dbReference type="SAM" id="Phobius"/>
    </source>
</evidence>
<comment type="caution">
    <text evidence="7">The sequence shown here is derived from an EMBL/GenBank/DDBJ whole genome shotgun (WGS) entry which is preliminary data.</text>
</comment>
<proteinExistence type="predicted"/>
<dbReference type="Proteomes" id="UP000221165">
    <property type="component" value="Unassembled WGS sequence"/>
</dbReference>
<accession>A0A2C6KLP3</accession>
<organism evidence="7 8">
    <name type="scientific">Cystoisospora suis</name>
    <dbReference type="NCBI Taxonomy" id="483139"/>
    <lineage>
        <taxon>Eukaryota</taxon>
        <taxon>Sar</taxon>
        <taxon>Alveolata</taxon>
        <taxon>Apicomplexa</taxon>
        <taxon>Conoidasida</taxon>
        <taxon>Coccidia</taxon>
        <taxon>Eucoccidiorida</taxon>
        <taxon>Eimeriorina</taxon>
        <taxon>Sarcocystidae</taxon>
        <taxon>Cystoisospora</taxon>
    </lineage>
</organism>
<feature type="compositionally biased region" description="Low complexity" evidence="5">
    <location>
        <begin position="547"/>
        <end position="556"/>
    </location>
</feature>
<feature type="compositionally biased region" description="Basic and acidic residues" evidence="5">
    <location>
        <begin position="138"/>
        <end position="191"/>
    </location>
</feature>
<gene>
    <name evidence="7" type="ORF">CSUI_004754</name>
</gene>
<keyword evidence="3 6" id="KW-1133">Transmembrane helix</keyword>
<feature type="region of interest" description="Disordered" evidence="5">
    <location>
        <begin position="246"/>
        <end position="616"/>
    </location>
</feature>
<dbReference type="Pfam" id="PF05277">
    <property type="entry name" value="DUF726"/>
    <property type="match status" value="1"/>
</dbReference>
<dbReference type="PANTHER" id="PTHR17920:SF3">
    <property type="entry name" value="TRANSMEMBRANE AND COILED-COIL DOMAIN-CONTAINING PROTEIN 4"/>
    <property type="match status" value="1"/>
</dbReference>
<reference evidence="7 8" key="1">
    <citation type="journal article" date="2017" name="Int. J. Parasitol.">
        <title>The genome of the protozoan parasite Cystoisospora suis and a reverse vaccinology approach to identify vaccine candidates.</title>
        <authorList>
            <person name="Palmieri N."/>
            <person name="Shrestha A."/>
            <person name="Ruttkowski B."/>
            <person name="Beck T."/>
            <person name="Vogl C."/>
            <person name="Tomley F."/>
            <person name="Blake D.P."/>
            <person name="Joachim A."/>
        </authorList>
    </citation>
    <scope>NUCLEOTIDE SEQUENCE [LARGE SCALE GENOMIC DNA]</scope>
    <source>
        <strain evidence="7 8">Wien I</strain>
    </source>
</reference>
<feature type="compositionally biased region" description="Low complexity" evidence="5">
    <location>
        <begin position="246"/>
        <end position="260"/>
    </location>
</feature>
<feature type="compositionally biased region" description="Basic and acidic residues" evidence="5">
    <location>
        <begin position="435"/>
        <end position="453"/>
    </location>
</feature>
<evidence type="ECO:0000256" key="1">
    <source>
        <dbReference type="ARBA" id="ARBA00004141"/>
    </source>
</evidence>
<evidence type="ECO:0000256" key="4">
    <source>
        <dbReference type="ARBA" id="ARBA00023136"/>
    </source>
</evidence>
<evidence type="ECO:0000313" key="8">
    <source>
        <dbReference type="Proteomes" id="UP000221165"/>
    </source>
</evidence>
<feature type="compositionally biased region" description="Basic and acidic residues" evidence="5">
    <location>
        <begin position="104"/>
        <end position="124"/>
    </location>
</feature>
<feature type="compositionally biased region" description="Basic and acidic residues" evidence="5">
    <location>
        <begin position="307"/>
        <end position="357"/>
    </location>
</feature>
<dbReference type="PANTHER" id="PTHR17920">
    <property type="entry name" value="TRANSMEMBRANE AND COILED-COIL DOMAIN-CONTAINING PROTEIN 4 TMCO4"/>
    <property type="match status" value="1"/>
</dbReference>
<keyword evidence="2 6" id="KW-0812">Transmembrane</keyword>
<feature type="compositionally biased region" description="Basic and acidic residues" evidence="5">
    <location>
        <begin position="288"/>
        <end position="297"/>
    </location>
</feature>
<feature type="compositionally biased region" description="Low complexity" evidence="5">
    <location>
        <begin position="454"/>
        <end position="473"/>
    </location>
</feature>
<keyword evidence="4 6" id="KW-0472">Membrane</keyword>
<dbReference type="EMBL" id="MIGC01002260">
    <property type="protein sequence ID" value="PHJ21400.1"/>
    <property type="molecule type" value="Genomic_DNA"/>
</dbReference>
<dbReference type="RefSeq" id="XP_067923083.1">
    <property type="nucleotide sequence ID" value="XM_068064938.1"/>
</dbReference>
<feature type="region of interest" description="Disordered" evidence="5">
    <location>
        <begin position="23"/>
        <end position="208"/>
    </location>
</feature>
<sequence>MQPEINSIFNALHSQMSCYAATNTHDTPHNPLYNNINHSSSSPSSPPPPSSSSSLLFSSKQGEGRGEKRGSDGGGGGEEKAKSVDRHIESRHEASYEDSSCLRVSEKKEGKGGGDKRGEDEKRTIARQSSSSSFSTARRREGEEGERSENKEEDANRSHRAKTPDEEEVRRHCYEGDLPKNRMIEEKENTKTTDTVTPSLHLHSSSSSFPMQEECLRDCESHPSSSLLFEGGPHALYACERQGISLSSSSFTRDSSTRCSGEMVARGGNRPKSEEEGHQGRAIGAYFYKDEKKKKTDEDQEEEEEKISDRIRRRLEEERKKEIQKQMDSQQETKRKEIEKERKKEEENLMKKDKTEMSDDLDTSTFQDVYSTEEELHRASRLKREPLRQSQKEEEEGDQQLLSHSRGDHGKEEASLRGKDDGDRDGESRQMSSAVEEKKKERSEQDTDGEKKLSSVCSVEDLSSSSSSSPAVSFKAVDAHPLSSSSPPVDTPPRSFASSSSPSRLSHVVHPRDQEGGKGRSEDYRPEAICAVGSIEEHHEEEEELDSLLPSSQSPSRYHLSPSSPAQALLEDRQEDRRRPRRGPSSPSSPNAIKRRSEEERRGRRPSSQDLSSSIIMPVAPPSARTVLLRELTTALVTSGSFDARVQLLLSQFASDMLALNPLILVRLEHHLAADLLDLLKANTKEGARQKTWRRLKIAGAAIGGGFLVALTAGLAAPGIAAGIASLGLGGAGLSAFLASAGGMAVIVSLFGAGGAGLTGWKYSRRIANIKVFEFDMLNGKAPSSLCVTICVSGYLRTFDDISLPWIQALPHACSDLFSLKWEPNILKALGSMVIQMLSQ</sequence>
<keyword evidence="8" id="KW-1185">Reference proteome</keyword>